<dbReference type="GO" id="GO:0004069">
    <property type="term" value="F:L-aspartate:2-oxoglutarate aminotransferase activity"/>
    <property type="evidence" value="ECO:0007669"/>
    <property type="project" value="UniProtKB-EC"/>
</dbReference>
<comment type="subunit">
    <text evidence="3 8">Homodimer.</text>
</comment>
<gene>
    <name evidence="10" type="ORF">F1559_000842</name>
</gene>
<dbReference type="InterPro" id="IPR000796">
    <property type="entry name" value="Asp_trans"/>
</dbReference>
<dbReference type="Gene3D" id="3.90.1150.10">
    <property type="entry name" value="Aspartate Aminotransferase, domain 1"/>
    <property type="match status" value="1"/>
</dbReference>
<dbReference type="InterPro" id="IPR015422">
    <property type="entry name" value="PyrdxlP-dep_Trfase_small"/>
</dbReference>
<dbReference type="PANTHER" id="PTHR11879">
    <property type="entry name" value="ASPARTATE AMINOTRANSFERASE"/>
    <property type="match status" value="1"/>
</dbReference>
<evidence type="ECO:0000256" key="7">
    <source>
        <dbReference type="ARBA" id="ARBA00049185"/>
    </source>
</evidence>
<comment type="miscellaneous">
    <text evidence="8">In eukaryotes there are cytoplasmic, mitochondrial and chloroplastic isozymes.</text>
</comment>
<dbReference type="PANTHER" id="PTHR11879:SF22">
    <property type="entry name" value="ASPARTATE AMINOTRANSFERASE, MITOCHONDRIAL"/>
    <property type="match status" value="1"/>
</dbReference>
<dbReference type="OrthoDB" id="6752799at2759"/>
<comment type="similarity">
    <text evidence="2">Belongs to the class-I pyridoxal-phosphate-dependent aminotransferase family.</text>
</comment>
<keyword evidence="11" id="KW-1185">Reference proteome</keyword>
<keyword evidence="6" id="KW-0663">Pyridoxal phosphate</keyword>
<protein>
    <recommendedName>
        <fullName evidence="8">Aspartate aminotransferase</fullName>
        <ecNumber evidence="8">2.6.1.1</ecNumber>
    </recommendedName>
</protein>
<dbReference type="FunFam" id="3.40.640.10:FF:000066">
    <property type="entry name" value="Aspartate aminotransferase"/>
    <property type="match status" value="1"/>
</dbReference>
<dbReference type="PRINTS" id="PR00799">
    <property type="entry name" value="TRANSAMINASE"/>
</dbReference>
<evidence type="ECO:0000256" key="2">
    <source>
        <dbReference type="ARBA" id="ARBA00007441"/>
    </source>
</evidence>
<dbReference type="InterPro" id="IPR015421">
    <property type="entry name" value="PyrdxlP-dep_Trfase_major"/>
</dbReference>
<dbReference type="FunFam" id="3.90.1150.10:FF:000001">
    <property type="entry name" value="Aspartate aminotransferase"/>
    <property type="match status" value="1"/>
</dbReference>
<evidence type="ECO:0000256" key="1">
    <source>
        <dbReference type="ARBA" id="ARBA00001933"/>
    </source>
</evidence>
<dbReference type="EC" id="2.6.1.1" evidence="8"/>
<keyword evidence="4 8" id="KW-0032">Aminotransferase</keyword>
<dbReference type="GO" id="GO:0005739">
    <property type="term" value="C:mitochondrion"/>
    <property type="evidence" value="ECO:0007669"/>
    <property type="project" value="TreeGrafter"/>
</dbReference>
<evidence type="ECO:0000256" key="8">
    <source>
        <dbReference type="RuleBase" id="RU000480"/>
    </source>
</evidence>
<dbReference type="GO" id="GO:0006520">
    <property type="term" value="P:amino acid metabolic process"/>
    <property type="evidence" value="ECO:0007669"/>
    <property type="project" value="InterPro"/>
</dbReference>
<dbReference type="AlphaFoldDB" id="A0A7J7IGM8"/>
<dbReference type="SUPFAM" id="SSF53383">
    <property type="entry name" value="PLP-dependent transferases"/>
    <property type="match status" value="1"/>
</dbReference>
<feature type="domain" description="Aminotransferase class I/classII large" evidence="9">
    <location>
        <begin position="62"/>
        <end position="442"/>
    </location>
</feature>
<proteinExistence type="inferred from homology"/>
<comment type="caution">
    <text evidence="10">The sequence shown here is derived from an EMBL/GenBank/DDBJ whole genome shotgun (WGS) entry which is preliminary data.</text>
</comment>
<keyword evidence="5 8" id="KW-0808">Transferase</keyword>
<evidence type="ECO:0000256" key="4">
    <source>
        <dbReference type="ARBA" id="ARBA00022576"/>
    </source>
</evidence>
<accession>A0A7J7IGM8</accession>
<dbReference type="InterPro" id="IPR015424">
    <property type="entry name" value="PyrdxlP-dep_Trfase"/>
</dbReference>
<name>A0A7J7IGM8_9RHOD</name>
<dbReference type="InterPro" id="IPR004839">
    <property type="entry name" value="Aminotransferase_I/II_large"/>
</dbReference>
<evidence type="ECO:0000256" key="3">
    <source>
        <dbReference type="ARBA" id="ARBA00011738"/>
    </source>
</evidence>
<dbReference type="Pfam" id="PF00155">
    <property type="entry name" value="Aminotran_1_2"/>
    <property type="match status" value="1"/>
</dbReference>
<dbReference type="Proteomes" id="UP000530660">
    <property type="component" value="Unassembled WGS sequence"/>
</dbReference>
<dbReference type="EMBL" id="VWRR01000012">
    <property type="protein sequence ID" value="KAF6001884.1"/>
    <property type="molecule type" value="Genomic_DNA"/>
</dbReference>
<dbReference type="Gene3D" id="3.40.640.10">
    <property type="entry name" value="Type I PLP-dependent aspartate aminotransferase-like (Major domain)"/>
    <property type="match status" value="1"/>
</dbReference>
<dbReference type="CDD" id="cd00609">
    <property type="entry name" value="AAT_like"/>
    <property type="match status" value="1"/>
</dbReference>
<evidence type="ECO:0000256" key="6">
    <source>
        <dbReference type="ARBA" id="ARBA00022898"/>
    </source>
</evidence>
<dbReference type="PROSITE" id="PS00105">
    <property type="entry name" value="AA_TRANSFER_CLASS_1"/>
    <property type="match status" value="1"/>
</dbReference>
<evidence type="ECO:0000313" key="11">
    <source>
        <dbReference type="Proteomes" id="UP000530660"/>
    </source>
</evidence>
<dbReference type="NCBIfam" id="NF006719">
    <property type="entry name" value="PRK09257.1"/>
    <property type="match status" value="1"/>
</dbReference>
<reference evidence="10 11" key="1">
    <citation type="journal article" date="2020" name="J. Phycol.">
        <title>Comparative genome analysis reveals Cyanidiococcus gen. nov., a new extremophilic red algal genus sister to Cyanidioschyzon (Cyanidioschyzonaceae, Rhodophyta).</title>
        <authorList>
            <person name="Liu S.-L."/>
            <person name="Chiang Y.-R."/>
            <person name="Yoon H.S."/>
            <person name="Fu H.-Y."/>
        </authorList>
    </citation>
    <scope>NUCLEOTIDE SEQUENCE [LARGE SCALE GENOMIC DNA]</scope>
    <source>
        <strain evidence="10 11">THAL066</strain>
    </source>
</reference>
<evidence type="ECO:0000313" key="10">
    <source>
        <dbReference type="EMBL" id="KAF6001884.1"/>
    </source>
</evidence>
<comment type="catalytic activity">
    <reaction evidence="7 8">
        <text>L-aspartate + 2-oxoglutarate = oxaloacetate + L-glutamate</text>
        <dbReference type="Rhea" id="RHEA:21824"/>
        <dbReference type="ChEBI" id="CHEBI:16452"/>
        <dbReference type="ChEBI" id="CHEBI:16810"/>
        <dbReference type="ChEBI" id="CHEBI:29985"/>
        <dbReference type="ChEBI" id="CHEBI:29991"/>
        <dbReference type="EC" id="2.6.1.1"/>
    </reaction>
</comment>
<sequence length="468" mass="52287">MFVWEVAQRTFRVYARQTYHRRYQATCRGLMNGSMFADVPEAPKDPILGLNELFREDPSPLKVNLGVGAYRTDANRPYVLGVVKRIEQELASNPNTLHEYLPIEGLSDFRTLAAQLVFGENSGALREQRVVTLQSLSGTGSLRLVAEFLGKFYHRGAICYLPRPTWGNHWNIFPRAGIECREYRYYKDKTHDVDIAGLLEDLAAAPPRSIVLLHACAHNPTGADPTPSQWQQILDVVRERQHFPLFDCAYQGFASGSFERDAMAIRLFERATLPAPETNSASGRPLEMAVTQSFAKNMGLYGERVGAAHIVCAVPSVTKPVLSQMKQIARALYSSPPAHGATVAARILKDPLLFAEWETEVQVMSSRILRMRRELFDALRENGTPGTWDHILTQIGMFSFLGLSADQCLYLRDKYHIYMTTNGRISMAGLTSDKVQYLADAIKDAVTRLSEENEGNHGASCALNSGKI</sequence>
<comment type="cofactor">
    <cofactor evidence="1">
        <name>pyridoxal 5'-phosphate</name>
        <dbReference type="ChEBI" id="CHEBI:597326"/>
    </cofactor>
</comment>
<organism evidence="10 11">
    <name type="scientific">Cyanidiococcus yangmingshanensis</name>
    <dbReference type="NCBI Taxonomy" id="2690220"/>
    <lineage>
        <taxon>Eukaryota</taxon>
        <taxon>Rhodophyta</taxon>
        <taxon>Bangiophyceae</taxon>
        <taxon>Cyanidiales</taxon>
        <taxon>Cyanidiaceae</taxon>
        <taxon>Cyanidiococcus</taxon>
    </lineage>
</organism>
<evidence type="ECO:0000259" key="9">
    <source>
        <dbReference type="Pfam" id="PF00155"/>
    </source>
</evidence>
<dbReference type="InterPro" id="IPR004838">
    <property type="entry name" value="NHTrfase_class1_PyrdxlP-BS"/>
</dbReference>
<dbReference type="GO" id="GO:0030170">
    <property type="term" value="F:pyridoxal phosphate binding"/>
    <property type="evidence" value="ECO:0007669"/>
    <property type="project" value="InterPro"/>
</dbReference>
<evidence type="ECO:0000256" key="5">
    <source>
        <dbReference type="ARBA" id="ARBA00022679"/>
    </source>
</evidence>